<dbReference type="InterPro" id="IPR049560">
    <property type="entry name" value="MeTrfase_RsmB-F_NOP2_cat"/>
</dbReference>
<evidence type="ECO:0000256" key="3">
    <source>
        <dbReference type="ARBA" id="ARBA00022691"/>
    </source>
</evidence>
<dbReference type="SUPFAM" id="SSF53335">
    <property type="entry name" value="S-adenosyl-L-methionine-dependent methyltransferases"/>
    <property type="match status" value="1"/>
</dbReference>
<dbReference type="Pfam" id="PF01189">
    <property type="entry name" value="Methyltr_RsmB-F"/>
    <property type="match status" value="1"/>
</dbReference>
<accession>A0A6J6C9J9</accession>
<name>A0A6J6C9J9_9ZZZZ</name>
<dbReference type="GO" id="GO:0006355">
    <property type="term" value="P:regulation of DNA-templated transcription"/>
    <property type="evidence" value="ECO:0007669"/>
    <property type="project" value="InterPro"/>
</dbReference>
<keyword evidence="3" id="KW-0949">S-adenosyl-L-methionine</keyword>
<dbReference type="InterPro" id="IPR023267">
    <property type="entry name" value="RCMT"/>
</dbReference>
<dbReference type="Gene3D" id="1.10.940.10">
    <property type="entry name" value="NusB-like"/>
    <property type="match status" value="1"/>
</dbReference>
<sequence>MREIAFELLRRVEQDDSYANLLLPKLLASSKVDSRDAGFIQELSFGTLRNRLFYESIIEIASARKVSSIDPVVLIVVLLGVHQLLGMRVPAHAAINESVNLAKAKAPKSSVGFVNAVLRRVSEVSRESWIERVSQSLGSQEEVLSVVHSHPTWITKALKAALESRGLEDSLEDLLVADNTPARVSAVALPGFCSVSELSEFGDAGEASPLSVELNVNPGVVPLINQGFARVQDQGSQLAVLALVNAELDTDDFSWLDICAGPGGKAALLAALAFEKGIPFSANEVSEHRAKLVANALAPISKVDVSIQDGRDFGGLSTKYSRILLDAPCTGLGALRRRPEARWRKSPSDIAGLSKLQRELFTASFAALSPGGVLAYVTCSPHLSETTALVSWAEANNSRTIELLPANSILNSVNPALRLDESFKTAQLWPHIHGTDAMFIALFRKKVSS</sequence>
<keyword evidence="4" id="KW-0694">RNA-binding</keyword>
<dbReference type="PRINTS" id="PR02008">
    <property type="entry name" value="RCMTFAMILY"/>
</dbReference>
<dbReference type="EMBL" id="CAEZSX010000008">
    <property type="protein sequence ID" value="CAB4548001.1"/>
    <property type="molecule type" value="Genomic_DNA"/>
</dbReference>
<dbReference type="InterPro" id="IPR035926">
    <property type="entry name" value="NusB-like_sf"/>
</dbReference>
<proteinExistence type="predicted"/>
<evidence type="ECO:0000259" key="5">
    <source>
        <dbReference type="PROSITE" id="PS51686"/>
    </source>
</evidence>
<organism evidence="6">
    <name type="scientific">freshwater metagenome</name>
    <dbReference type="NCBI Taxonomy" id="449393"/>
    <lineage>
        <taxon>unclassified sequences</taxon>
        <taxon>metagenomes</taxon>
        <taxon>ecological metagenomes</taxon>
    </lineage>
</organism>
<evidence type="ECO:0000256" key="1">
    <source>
        <dbReference type="ARBA" id="ARBA00022603"/>
    </source>
</evidence>
<dbReference type="SUPFAM" id="SSF48013">
    <property type="entry name" value="NusB-like"/>
    <property type="match status" value="1"/>
</dbReference>
<dbReference type="InterPro" id="IPR001678">
    <property type="entry name" value="MeTrfase_RsmB-F_NOP2_dom"/>
</dbReference>
<keyword evidence="1" id="KW-0489">Methyltransferase</keyword>
<evidence type="ECO:0000313" key="6">
    <source>
        <dbReference type="EMBL" id="CAB4548001.1"/>
    </source>
</evidence>
<dbReference type="InterPro" id="IPR006027">
    <property type="entry name" value="NusB_RsmB_TIM44"/>
</dbReference>
<dbReference type="Pfam" id="PF01029">
    <property type="entry name" value="NusB"/>
    <property type="match status" value="1"/>
</dbReference>
<gene>
    <name evidence="6" type="ORF">UFOPK1537_00114</name>
</gene>
<dbReference type="PANTHER" id="PTHR22807">
    <property type="entry name" value="NOP2 YEAST -RELATED NOL1/NOP2/FMU SUN DOMAIN-CONTAINING"/>
    <property type="match status" value="1"/>
</dbReference>
<feature type="domain" description="SAM-dependent MTase RsmB/NOP-type" evidence="5">
    <location>
        <begin position="150"/>
        <end position="446"/>
    </location>
</feature>
<dbReference type="PROSITE" id="PS51686">
    <property type="entry name" value="SAM_MT_RSMB_NOP"/>
    <property type="match status" value="1"/>
</dbReference>
<evidence type="ECO:0000256" key="4">
    <source>
        <dbReference type="ARBA" id="ARBA00022884"/>
    </source>
</evidence>
<reference evidence="6" key="1">
    <citation type="submission" date="2020-05" db="EMBL/GenBank/DDBJ databases">
        <authorList>
            <person name="Chiriac C."/>
            <person name="Salcher M."/>
            <person name="Ghai R."/>
            <person name="Kavagutti S V."/>
        </authorList>
    </citation>
    <scope>NUCLEOTIDE SEQUENCE</scope>
</reference>
<dbReference type="Gene3D" id="3.40.50.150">
    <property type="entry name" value="Vaccinia Virus protein VP39"/>
    <property type="match status" value="1"/>
</dbReference>
<dbReference type="GO" id="GO:0008173">
    <property type="term" value="F:RNA methyltransferase activity"/>
    <property type="evidence" value="ECO:0007669"/>
    <property type="project" value="InterPro"/>
</dbReference>
<dbReference type="GO" id="GO:0003723">
    <property type="term" value="F:RNA binding"/>
    <property type="evidence" value="ECO:0007669"/>
    <property type="project" value="UniProtKB-KW"/>
</dbReference>
<dbReference type="AlphaFoldDB" id="A0A6J6C9J9"/>
<evidence type="ECO:0000256" key="2">
    <source>
        <dbReference type="ARBA" id="ARBA00022679"/>
    </source>
</evidence>
<dbReference type="GO" id="GO:0001510">
    <property type="term" value="P:RNA methylation"/>
    <property type="evidence" value="ECO:0007669"/>
    <property type="project" value="InterPro"/>
</dbReference>
<protein>
    <submittedName>
        <fullName evidence="6">Unannotated protein</fullName>
    </submittedName>
</protein>
<dbReference type="PANTHER" id="PTHR22807:SF53">
    <property type="entry name" value="RIBOSOMAL RNA SMALL SUBUNIT METHYLTRANSFERASE B-RELATED"/>
    <property type="match status" value="1"/>
</dbReference>
<keyword evidence="2" id="KW-0808">Transferase</keyword>
<dbReference type="InterPro" id="IPR029063">
    <property type="entry name" value="SAM-dependent_MTases_sf"/>
</dbReference>